<organism evidence="2 3">
    <name type="scientific">Alkalibacterium subtropicum</name>
    <dbReference type="NCBI Taxonomy" id="753702"/>
    <lineage>
        <taxon>Bacteria</taxon>
        <taxon>Bacillati</taxon>
        <taxon>Bacillota</taxon>
        <taxon>Bacilli</taxon>
        <taxon>Lactobacillales</taxon>
        <taxon>Carnobacteriaceae</taxon>
        <taxon>Alkalibacterium</taxon>
    </lineage>
</organism>
<dbReference type="InterPro" id="IPR003959">
    <property type="entry name" value="ATPase_AAA_core"/>
</dbReference>
<dbReference type="InterPro" id="IPR051396">
    <property type="entry name" value="Bact_Antivir_Def_Nuclease"/>
</dbReference>
<dbReference type="Proteomes" id="UP000199612">
    <property type="component" value="Unassembled WGS sequence"/>
</dbReference>
<dbReference type="SUPFAM" id="SSF52540">
    <property type="entry name" value="P-loop containing nucleoside triphosphate hydrolases"/>
    <property type="match status" value="1"/>
</dbReference>
<dbReference type="RefSeq" id="WP_091528439.1">
    <property type="nucleotide sequence ID" value="NZ_FOLT01000002.1"/>
</dbReference>
<evidence type="ECO:0000313" key="2">
    <source>
        <dbReference type="EMBL" id="SFB99431.1"/>
    </source>
</evidence>
<evidence type="ECO:0000313" key="3">
    <source>
        <dbReference type="Proteomes" id="UP000199612"/>
    </source>
</evidence>
<dbReference type="EMBL" id="FOLT01000002">
    <property type="protein sequence ID" value="SFB99431.1"/>
    <property type="molecule type" value="Genomic_DNA"/>
</dbReference>
<keyword evidence="3" id="KW-1185">Reference proteome</keyword>
<dbReference type="PANTHER" id="PTHR43581">
    <property type="entry name" value="ATP/GTP PHOSPHATASE"/>
    <property type="match status" value="1"/>
</dbReference>
<dbReference type="STRING" id="753702.SAMN04488102_102133"/>
<sequence length="285" mass="33466">MYLKSITFPDKESEFDFFIGIKRKVYNTYYPFQVLSKKELSRLDLAPVTILYGGNGSGKTTVLNIVAEKIGAQRDALYNKSSFFPAYLDFCSVEQTFDEPVHKRIITSDDVFDYILTLRSVNDGIDEKREEVFDEYLEAKFATFQLKSLDDYDELKKMTEARRKTQSRYVREHLMSNVREQSNGESAFRYFIEKMDENSLYLLDEPENSLSPDKQLELKQFIEDSARFFGCQFIISTHSPFLLSLEGAKVYDLDSEPVTVRKWTELEHVRSYYDFFSKYKDSFES</sequence>
<accession>A0A1I1FJG1</accession>
<dbReference type="SMART" id="SM00382">
    <property type="entry name" value="AAA"/>
    <property type="match status" value="1"/>
</dbReference>
<gene>
    <name evidence="2" type="ORF">SAMN04488102_102133</name>
</gene>
<proteinExistence type="predicted"/>
<dbReference type="Pfam" id="PF13304">
    <property type="entry name" value="AAA_21"/>
    <property type="match status" value="1"/>
</dbReference>
<feature type="domain" description="AAA+ ATPase" evidence="1">
    <location>
        <begin position="45"/>
        <end position="257"/>
    </location>
</feature>
<evidence type="ECO:0000259" key="1">
    <source>
        <dbReference type="SMART" id="SM00382"/>
    </source>
</evidence>
<reference evidence="3" key="1">
    <citation type="submission" date="2016-10" db="EMBL/GenBank/DDBJ databases">
        <authorList>
            <person name="Varghese N."/>
            <person name="Submissions S."/>
        </authorList>
    </citation>
    <scope>NUCLEOTIDE SEQUENCE [LARGE SCALE GENOMIC DNA]</scope>
    <source>
        <strain evidence="3">DSM 23664</strain>
    </source>
</reference>
<dbReference type="GO" id="GO:0005524">
    <property type="term" value="F:ATP binding"/>
    <property type="evidence" value="ECO:0007669"/>
    <property type="project" value="InterPro"/>
</dbReference>
<dbReference type="GO" id="GO:0016887">
    <property type="term" value="F:ATP hydrolysis activity"/>
    <property type="evidence" value="ECO:0007669"/>
    <property type="project" value="InterPro"/>
</dbReference>
<name>A0A1I1FJG1_9LACT</name>
<dbReference type="OrthoDB" id="9784297at2"/>
<dbReference type="PANTHER" id="PTHR43581:SF3">
    <property type="entry name" value="AAA+ ATPASE DOMAIN-CONTAINING PROTEIN"/>
    <property type="match status" value="1"/>
</dbReference>
<dbReference type="AlphaFoldDB" id="A0A1I1FJG1"/>
<dbReference type="CDD" id="cd00267">
    <property type="entry name" value="ABC_ATPase"/>
    <property type="match status" value="1"/>
</dbReference>
<protein>
    <submittedName>
        <fullName evidence="2">Predicted ATPase</fullName>
    </submittedName>
</protein>
<dbReference type="InterPro" id="IPR003593">
    <property type="entry name" value="AAA+_ATPase"/>
</dbReference>
<dbReference type="Gene3D" id="3.40.50.300">
    <property type="entry name" value="P-loop containing nucleotide triphosphate hydrolases"/>
    <property type="match status" value="1"/>
</dbReference>
<dbReference type="InterPro" id="IPR027417">
    <property type="entry name" value="P-loop_NTPase"/>
</dbReference>